<comment type="caution">
    <text evidence="2">The sequence shown here is derived from an EMBL/GenBank/DDBJ whole genome shotgun (WGS) entry which is preliminary data.</text>
</comment>
<proteinExistence type="predicted"/>
<dbReference type="Proteomes" id="UP001320715">
    <property type="component" value="Unassembled WGS sequence"/>
</dbReference>
<gene>
    <name evidence="2" type="ORF">GTW23_04000</name>
</gene>
<accession>A0ABT1CM80</accession>
<dbReference type="EMBL" id="JAAAML010000001">
    <property type="protein sequence ID" value="MCO6407327.1"/>
    <property type="molecule type" value="Genomic_DNA"/>
</dbReference>
<sequence>MNGEALPCKWPEYQRPAQSSPNFTPPQPESICAPADLTCANEVEGFHAFNRARARALIAKTARAMRAEVA</sequence>
<feature type="region of interest" description="Disordered" evidence="1">
    <location>
        <begin position="1"/>
        <end position="28"/>
    </location>
</feature>
<keyword evidence="3" id="KW-1185">Reference proteome</keyword>
<evidence type="ECO:0000313" key="2">
    <source>
        <dbReference type="EMBL" id="MCO6407327.1"/>
    </source>
</evidence>
<protein>
    <submittedName>
        <fullName evidence="2">Uncharacterized protein</fullName>
    </submittedName>
</protein>
<name>A0ABT1CM80_9HYPH</name>
<evidence type="ECO:0000313" key="3">
    <source>
        <dbReference type="Proteomes" id="UP001320715"/>
    </source>
</evidence>
<organism evidence="2 3">
    <name type="scientific">Hoeflea alexandrii</name>
    <dbReference type="NCBI Taxonomy" id="288436"/>
    <lineage>
        <taxon>Bacteria</taxon>
        <taxon>Pseudomonadati</taxon>
        <taxon>Pseudomonadota</taxon>
        <taxon>Alphaproteobacteria</taxon>
        <taxon>Hyphomicrobiales</taxon>
        <taxon>Rhizobiaceae</taxon>
        <taxon>Hoeflea</taxon>
    </lineage>
</organism>
<dbReference type="RefSeq" id="WP_252914711.1">
    <property type="nucleotide sequence ID" value="NZ_JAAAML010000001.1"/>
</dbReference>
<evidence type="ECO:0000256" key="1">
    <source>
        <dbReference type="SAM" id="MobiDB-lite"/>
    </source>
</evidence>
<reference evidence="2 3" key="1">
    <citation type="submission" date="2020-01" db="EMBL/GenBank/DDBJ databases">
        <title>Genomes of bacteria type strains.</title>
        <authorList>
            <person name="Chen J."/>
            <person name="Zhu S."/>
            <person name="Yang J."/>
        </authorList>
    </citation>
    <scope>NUCLEOTIDE SEQUENCE [LARGE SCALE GENOMIC DNA]</scope>
    <source>
        <strain evidence="2 3">DSM 16655</strain>
    </source>
</reference>